<organism evidence="1 2">
    <name type="scientific">Acanthamoeba polyphaga mimivirus Kroon</name>
    <dbReference type="NCBI Taxonomy" id="3069720"/>
    <lineage>
        <taxon>Viruses</taxon>
        <taxon>Varidnaviria</taxon>
        <taxon>Bamfordvirae</taxon>
        <taxon>Nucleocytoviricota</taxon>
        <taxon>Megaviricetes</taxon>
        <taxon>Imitervirales</taxon>
        <taxon>Mimiviridae</taxon>
        <taxon>Megamimivirinae</taxon>
        <taxon>Mimivirus</taxon>
        <taxon>Mimivirus lagoaense</taxon>
    </lineage>
</organism>
<dbReference type="KEGG" id="vg:80513951"/>
<reference evidence="1 2" key="1">
    <citation type="submission" date="2014-10" db="EMBL/GenBank/DDBJ databases">
        <title>Pan-genome analysis of Brazilian lineage A amoebal mimiviruses.</title>
        <authorList>
            <person name="Assis F.L."/>
            <person name="Abrahao J.S."/>
            <person name="Kroon E.G."/>
            <person name="Dornas F.P."/>
            <person name="Andrade K.R."/>
            <person name="Borato P.V.M."/>
            <person name="Pilotto M.R."/>
            <person name="Benamar S."/>
            <person name="LaScola B."/>
            <person name="Colson P."/>
        </authorList>
    </citation>
    <scope>NUCLEOTIDE SEQUENCE [LARGE SCALE GENOMIC DNA]</scope>
    <source>
        <strain evidence="1 2">Kroon</strain>
    </source>
</reference>
<proteinExistence type="predicted"/>
<accession>A0A0G2Y321</accession>
<dbReference type="EMBL" id="KM982402">
    <property type="protein sequence ID" value="AKI80153.1"/>
    <property type="molecule type" value="Genomic_DNA"/>
</dbReference>
<name>A0A0G2Y321_9VIRU</name>
<evidence type="ECO:0000313" key="1">
    <source>
        <dbReference type="EMBL" id="AKI80153.1"/>
    </source>
</evidence>
<evidence type="ECO:0000313" key="2">
    <source>
        <dbReference type="Proteomes" id="UP000240461"/>
    </source>
</evidence>
<protein>
    <submittedName>
        <fullName evidence="1">Robin</fullName>
    </submittedName>
</protein>
<keyword evidence="2" id="KW-1185">Reference proteome</keyword>
<sequence>MKHFTFADNYLRTYINTVTFGFKFIVHPVNYTDLSINIMIGEQNLFNLVKLIPNVKKLHLYFTDENTKYNLEPIIKLTKLRILVIFSQFEKKSRPRLYNIKSLNKLKLDSIVIYDKILDPFNPVYQWPQISDSKFKLVKSIDIKGPIINYNINRTRFHNHLFEKYPVCCSNFIVQLINQSDNTQSYQVIYRYQEQYIEDQIYIQTIDKSKFLRFIYGENVLNTEIYYPQSQQDLYINDIDNNSN</sequence>
<dbReference type="Proteomes" id="UP000240461">
    <property type="component" value="Segment"/>
</dbReference>